<evidence type="ECO:0000256" key="5">
    <source>
        <dbReference type="ARBA" id="ARBA00023277"/>
    </source>
</evidence>
<dbReference type="Gene3D" id="1.50.10.10">
    <property type="match status" value="1"/>
</dbReference>
<keyword evidence="8" id="KW-1185">Reference proteome</keyword>
<dbReference type="EMBL" id="FPKW01000027">
    <property type="protein sequence ID" value="SFZ96822.1"/>
    <property type="molecule type" value="Genomic_DNA"/>
</dbReference>
<comment type="catalytic activity">
    <reaction evidence="1">
        <text>Hydrolysis of terminal non-reducing beta-D-fructofuranoside residues in beta-D-fructofuranosides.</text>
        <dbReference type="EC" id="3.2.1.26"/>
    </reaction>
</comment>
<dbReference type="GO" id="GO:0033926">
    <property type="term" value="F:endo-alpha-N-acetylgalactosaminidase activity"/>
    <property type="evidence" value="ECO:0007669"/>
    <property type="project" value="InterPro"/>
</dbReference>
<dbReference type="InterPro" id="IPR008928">
    <property type="entry name" value="6-hairpin_glycosidase_sf"/>
</dbReference>
<evidence type="ECO:0000313" key="7">
    <source>
        <dbReference type="EMBL" id="SFZ96822.1"/>
    </source>
</evidence>
<dbReference type="EC" id="3.2.1.26" evidence="3"/>
<protein>
    <recommendedName>
        <fullName evidence="3">beta-fructofuranosidase</fullName>
        <ecNumber evidence="3">3.2.1.26</ecNumber>
    </recommendedName>
</protein>
<evidence type="ECO:0000256" key="3">
    <source>
        <dbReference type="ARBA" id="ARBA00012758"/>
    </source>
</evidence>
<dbReference type="GO" id="GO:0004564">
    <property type="term" value="F:beta-fructofuranosidase activity"/>
    <property type="evidence" value="ECO:0007669"/>
    <property type="project" value="UniProtKB-EC"/>
</dbReference>
<sequence length="385" mass="44296">MLLVSLTIFNTDMFTEKALKVIENAISDQGILASSEKKDNYARVWSRDSMMTGITGILIKNPMIVDGLEKSIKTLADHQAENGQIPSNVYGDKASYGTLVGRTDATIWWIIGACEYITYSKDEVLKETLKDKIYQAFSCLKTWEFNQRGLLYSPLGGNWADEYVTSGYVLYDNILRYWALKNAAELYADEKLKSLAESTKKLIENNFRKNISDESKYHPNAYQKAEEKPYLWASLNANGYDERFDLAGNALAVFLGFDIDMDGFTEFLEQLSEEFRHWMLPVFYPIIFPKDADWNLLENNYSYDFKNHPYQFHNGGSWSIYLGWLCLGLKKRGYDEISEKIVNQYEKLLTEKGSSFREYYSTDQLIPSGTDQLCFSASGYLLMKI</sequence>
<dbReference type="Proteomes" id="UP000182034">
    <property type="component" value="Unassembled WGS sequence"/>
</dbReference>
<gene>
    <name evidence="7" type="ORF">SAMN05216324_1276</name>
</gene>
<dbReference type="Pfam" id="PF12899">
    <property type="entry name" value="Glyco_hydro_100"/>
    <property type="match status" value="1"/>
</dbReference>
<evidence type="ECO:0000256" key="6">
    <source>
        <dbReference type="ARBA" id="ARBA00023295"/>
    </source>
</evidence>
<reference evidence="8" key="1">
    <citation type="submission" date="2016-10" db="EMBL/GenBank/DDBJ databases">
        <authorList>
            <person name="Varghese N."/>
            <person name="Submissions S."/>
        </authorList>
    </citation>
    <scope>NUCLEOTIDE SEQUENCE [LARGE SCALE GENOMIC DNA]</scope>
    <source>
        <strain evidence="8">SUR2</strain>
    </source>
</reference>
<accession>A0A1K2IX11</accession>
<evidence type="ECO:0000256" key="4">
    <source>
        <dbReference type="ARBA" id="ARBA00022801"/>
    </source>
</evidence>
<dbReference type="SUPFAM" id="SSF48208">
    <property type="entry name" value="Six-hairpin glycosidases"/>
    <property type="match status" value="1"/>
</dbReference>
<dbReference type="InterPro" id="IPR024746">
    <property type="entry name" value="Glyco_hydro_100"/>
</dbReference>
<evidence type="ECO:0000256" key="2">
    <source>
        <dbReference type="ARBA" id="ARBA00007671"/>
    </source>
</evidence>
<name>A0A1K2IX11_9FLAO</name>
<keyword evidence="5" id="KW-0119">Carbohydrate metabolism</keyword>
<evidence type="ECO:0000256" key="1">
    <source>
        <dbReference type="ARBA" id="ARBA00000094"/>
    </source>
</evidence>
<dbReference type="InterPro" id="IPR012341">
    <property type="entry name" value="6hp_glycosidase-like_sf"/>
</dbReference>
<organism evidence="7 8">
    <name type="scientific">Chryseobacterium limigenitum</name>
    <dbReference type="NCBI Taxonomy" id="1612149"/>
    <lineage>
        <taxon>Bacteria</taxon>
        <taxon>Pseudomonadati</taxon>
        <taxon>Bacteroidota</taxon>
        <taxon>Flavobacteriia</taxon>
        <taxon>Flavobacteriales</taxon>
        <taxon>Weeksellaceae</taxon>
        <taxon>Chryseobacterium group</taxon>
        <taxon>Chryseobacterium</taxon>
    </lineage>
</organism>
<keyword evidence="6" id="KW-0326">Glycosidase</keyword>
<dbReference type="AlphaFoldDB" id="A0A1K2IX11"/>
<comment type="similarity">
    <text evidence="2">Belongs to the glycosyl hydrolase 100 family.</text>
</comment>
<evidence type="ECO:0000313" key="8">
    <source>
        <dbReference type="Proteomes" id="UP000182034"/>
    </source>
</evidence>
<dbReference type="STRING" id="1612149.SAMN05216324_1276"/>
<dbReference type="GO" id="GO:0005975">
    <property type="term" value="P:carbohydrate metabolic process"/>
    <property type="evidence" value="ECO:0007669"/>
    <property type="project" value="InterPro"/>
</dbReference>
<proteinExistence type="inferred from homology"/>
<keyword evidence="4" id="KW-0378">Hydrolase</keyword>